<dbReference type="InterPro" id="IPR002625">
    <property type="entry name" value="Smr_dom"/>
</dbReference>
<dbReference type="InterPro" id="IPR036063">
    <property type="entry name" value="Smr_dom_sf"/>
</dbReference>
<evidence type="ECO:0000256" key="7">
    <source>
        <dbReference type="SAM" id="Coils"/>
    </source>
</evidence>
<dbReference type="InterPro" id="IPR005747">
    <property type="entry name" value="MutS2"/>
</dbReference>
<feature type="compositionally biased region" description="Basic and acidic residues" evidence="8">
    <location>
        <begin position="735"/>
        <end position="747"/>
    </location>
</feature>
<dbReference type="GO" id="GO:0019843">
    <property type="term" value="F:rRNA binding"/>
    <property type="evidence" value="ECO:0007669"/>
    <property type="project" value="UniProtKB-KW"/>
</dbReference>
<dbReference type="PANTHER" id="PTHR48466:SF1">
    <property type="entry name" value="SMR DOMAIN-CONTAINING PROTEIN"/>
    <property type="match status" value="1"/>
</dbReference>
<proteinExistence type="predicted"/>
<dbReference type="AlphaFoldDB" id="A0A9E7GLN4"/>
<gene>
    <name evidence="10" type="ORF">MUK42_10452</name>
</gene>
<dbReference type="EMBL" id="CP097509">
    <property type="protein sequence ID" value="URE14304.1"/>
    <property type="molecule type" value="Genomic_DNA"/>
</dbReference>
<dbReference type="SUPFAM" id="SSF52540">
    <property type="entry name" value="P-loop containing nucleoside triphosphate hydrolases"/>
    <property type="match status" value="1"/>
</dbReference>
<feature type="region of interest" description="Disordered" evidence="8">
    <location>
        <begin position="735"/>
        <end position="761"/>
    </location>
</feature>
<dbReference type="Pfam" id="PF01713">
    <property type="entry name" value="Smr"/>
    <property type="match status" value="1"/>
</dbReference>
<keyword evidence="3" id="KW-0378">Hydrolase</keyword>
<feature type="coiled-coil region" evidence="7">
    <location>
        <begin position="476"/>
        <end position="524"/>
    </location>
</feature>
<keyword evidence="4" id="KW-0067">ATP-binding</keyword>
<evidence type="ECO:0000256" key="5">
    <source>
        <dbReference type="ARBA" id="ARBA00022884"/>
    </source>
</evidence>
<evidence type="ECO:0000256" key="4">
    <source>
        <dbReference type="ARBA" id="ARBA00022840"/>
    </source>
</evidence>
<evidence type="ECO:0000256" key="3">
    <source>
        <dbReference type="ARBA" id="ARBA00022801"/>
    </source>
</evidence>
<dbReference type="GO" id="GO:0016887">
    <property type="term" value="F:ATP hydrolysis activity"/>
    <property type="evidence" value="ECO:0007669"/>
    <property type="project" value="InterPro"/>
</dbReference>
<dbReference type="GO" id="GO:0004519">
    <property type="term" value="F:endonuclease activity"/>
    <property type="evidence" value="ECO:0007669"/>
    <property type="project" value="UniProtKB-KW"/>
</dbReference>
<dbReference type="Proteomes" id="UP001055439">
    <property type="component" value="Chromosome 7"/>
</dbReference>
<feature type="domain" description="Smr" evidence="9">
    <location>
        <begin position="690"/>
        <end position="729"/>
    </location>
</feature>
<evidence type="ECO:0000259" key="9">
    <source>
        <dbReference type="PROSITE" id="PS50828"/>
    </source>
</evidence>
<protein>
    <submittedName>
        <fullName evidence="10">MUTSac</fullName>
    </submittedName>
</protein>
<name>A0A9E7GLN4_9LILI</name>
<evidence type="ECO:0000313" key="10">
    <source>
        <dbReference type="EMBL" id="URE14304.1"/>
    </source>
</evidence>
<dbReference type="GO" id="GO:0030983">
    <property type="term" value="F:mismatched DNA binding"/>
    <property type="evidence" value="ECO:0007669"/>
    <property type="project" value="InterPro"/>
</dbReference>
<dbReference type="PROSITE" id="PS50828">
    <property type="entry name" value="SMR"/>
    <property type="match status" value="1"/>
</dbReference>
<evidence type="ECO:0000256" key="2">
    <source>
        <dbReference type="ARBA" id="ARBA00022741"/>
    </source>
</evidence>
<organism evidence="10 11">
    <name type="scientific">Musa troglodytarum</name>
    <name type="common">fe'i banana</name>
    <dbReference type="NCBI Taxonomy" id="320322"/>
    <lineage>
        <taxon>Eukaryota</taxon>
        <taxon>Viridiplantae</taxon>
        <taxon>Streptophyta</taxon>
        <taxon>Embryophyta</taxon>
        <taxon>Tracheophyta</taxon>
        <taxon>Spermatophyta</taxon>
        <taxon>Magnoliopsida</taxon>
        <taxon>Liliopsida</taxon>
        <taxon>Zingiberales</taxon>
        <taxon>Musaceae</taxon>
        <taxon>Musa</taxon>
    </lineage>
</organism>
<dbReference type="Gene3D" id="3.30.1370.110">
    <property type="match status" value="1"/>
</dbReference>
<dbReference type="PROSITE" id="PS00486">
    <property type="entry name" value="DNA_MISMATCH_REPAIR_2"/>
    <property type="match status" value="1"/>
</dbReference>
<sequence length="761" mass="84102">MEAFSCFVRFKEPPNLFFTRDGTVSASKNAGVSKPTSIRAVNSVSSVGKSTRVSRPFQGKPKLAVISISPRKSRIGASLAADPERVRIREELRRETEETLEWGSVCSQVSAFVSTSVGRALCRSGNLPVGRDREESEKLLDQTAAAVLLPRPLDFSGIDDVSEIVRAAVAGELLGIRELCAIERSLQSARRVFEQLEKISADESSDRYTSLLEILQDCDFLVELANQIAFCIDGKLSIVLDQASMKLESIRMERRKNMEKLESFLKEVSMKVFQSGGIDSPLVTKRRSRMCVGIKASHKSLLPEGIVLSSSSSGATYFIEPRDAIELNNMESLEHNLSTFSGHISRICKIIEVASKNSLVLIDEIGSGTDPSEGVALSTSILQYLADHANLAVVTTHYADLSRLKPGDSRFENAAMEFCLETLQPTFRILWGSTGNSNALSIAKSIGFDQKMLDRAEEWVKKLEPDRERERQGSLYQSLLEERKLLEAQADEAALVLEEVKKLHSEIQSEAEDIDKRVASLKAKESHLVQQELKIVKSKMDSIIQDFESRLQSATLDQFSSIMRESETAIASIVAAHSPKDDMSYESIESGSSYQPQIGDQVYVKGLGDKVATVVAAPAEDGITTVQYGKIKVRVKRNDMRSVQRSSSRHNSASQPRGQIRRWNKGPATEANKDEEAAFGPTVRTSKNTVDLRGKRVEEASHHLQMAILGCKSRGVLFIVHGTGTGAVKECVLDRSDGPSKQHERYSSRWTPKTPAEMTLR</sequence>
<dbReference type="GO" id="GO:0006298">
    <property type="term" value="P:mismatch repair"/>
    <property type="evidence" value="ECO:0007669"/>
    <property type="project" value="InterPro"/>
</dbReference>
<keyword evidence="11" id="KW-1185">Reference proteome</keyword>
<dbReference type="InterPro" id="IPR046893">
    <property type="entry name" value="MSSS"/>
</dbReference>
<dbReference type="GO" id="GO:0140664">
    <property type="term" value="F:ATP-dependent DNA damage sensor activity"/>
    <property type="evidence" value="ECO:0007669"/>
    <property type="project" value="InterPro"/>
</dbReference>
<dbReference type="PANTHER" id="PTHR48466">
    <property type="entry name" value="OS10G0509000 PROTEIN-RELATED"/>
    <property type="match status" value="1"/>
</dbReference>
<dbReference type="InterPro" id="IPR036187">
    <property type="entry name" value="DNA_mismatch_repair_MutS_sf"/>
</dbReference>
<evidence type="ECO:0000256" key="6">
    <source>
        <dbReference type="ARBA" id="ARBA00023125"/>
    </source>
</evidence>
<dbReference type="Gene3D" id="3.40.50.300">
    <property type="entry name" value="P-loop containing nucleotide triphosphate hydrolases"/>
    <property type="match status" value="1"/>
</dbReference>
<keyword evidence="2" id="KW-0547">Nucleotide-binding</keyword>
<evidence type="ECO:0000256" key="1">
    <source>
        <dbReference type="ARBA" id="ARBA00022730"/>
    </source>
</evidence>
<feature type="compositionally biased region" description="Polar residues" evidence="8">
    <location>
        <begin position="643"/>
        <end position="657"/>
    </location>
</feature>
<dbReference type="SUPFAM" id="SSF48334">
    <property type="entry name" value="DNA repair protein MutS, domain III"/>
    <property type="match status" value="1"/>
</dbReference>
<dbReference type="GO" id="GO:0005524">
    <property type="term" value="F:ATP binding"/>
    <property type="evidence" value="ECO:0007669"/>
    <property type="project" value="UniProtKB-KW"/>
</dbReference>
<dbReference type="InterPro" id="IPR000432">
    <property type="entry name" value="DNA_mismatch_repair_MutS_C"/>
</dbReference>
<dbReference type="Pfam" id="PF00488">
    <property type="entry name" value="MutS_V"/>
    <property type="match status" value="1"/>
</dbReference>
<dbReference type="OrthoDB" id="1924787at2759"/>
<evidence type="ECO:0000256" key="8">
    <source>
        <dbReference type="SAM" id="MobiDB-lite"/>
    </source>
</evidence>
<dbReference type="InterPro" id="IPR027417">
    <property type="entry name" value="P-loop_NTPase"/>
</dbReference>
<dbReference type="GO" id="GO:0045910">
    <property type="term" value="P:negative regulation of DNA recombination"/>
    <property type="evidence" value="ECO:0007669"/>
    <property type="project" value="InterPro"/>
</dbReference>
<feature type="region of interest" description="Disordered" evidence="8">
    <location>
        <begin position="637"/>
        <end position="687"/>
    </location>
</feature>
<keyword evidence="7" id="KW-0175">Coiled coil</keyword>
<evidence type="ECO:0000313" key="11">
    <source>
        <dbReference type="Proteomes" id="UP001055439"/>
    </source>
</evidence>
<dbReference type="SMART" id="SM00534">
    <property type="entry name" value="MUTSac"/>
    <property type="match status" value="1"/>
</dbReference>
<reference evidence="10" key="1">
    <citation type="submission" date="2022-05" db="EMBL/GenBank/DDBJ databases">
        <title>The Musa troglodytarum L. genome provides insights into the mechanism of non-climacteric behaviour and enrichment of carotenoids.</title>
        <authorList>
            <person name="Wang J."/>
        </authorList>
    </citation>
    <scope>NUCLEOTIDE SEQUENCE</scope>
    <source>
        <tissue evidence="10">Leaf</tissue>
    </source>
</reference>
<keyword evidence="6" id="KW-0238">DNA-binding</keyword>
<dbReference type="InterPro" id="IPR045076">
    <property type="entry name" value="MutS"/>
</dbReference>
<dbReference type="PIRSF" id="PIRSF005814">
    <property type="entry name" value="MutS_YshD"/>
    <property type="match status" value="1"/>
</dbReference>
<dbReference type="Pfam" id="PF20297">
    <property type="entry name" value="MSSS"/>
    <property type="match status" value="1"/>
</dbReference>
<accession>A0A9E7GLN4</accession>
<keyword evidence="1" id="KW-0699">rRNA-binding</keyword>
<keyword evidence="5" id="KW-0694">RNA-binding</keyword>